<dbReference type="GO" id="GO:0031902">
    <property type="term" value="C:late endosome membrane"/>
    <property type="evidence" value="ECO:0007669"/>
    <property type="project" value="TreeGrafter"/>
</dbReference>
<accession>A0AAV8ZUI9</accession>
<dbReference type="GO" id="GO:0005794">
    <property type="term" value="C:Golgi apparatus"/>
    <property type="evidence" value="ECO:0007669"/>
    <property type="project" value="TreeGrafter"/>
</dbReference>
<keyword evidence="8 10" id="KW-0472">Membrane</keyword>
<evidence type="ECO:0000256" key="2">
    <source>
        <dbReference type="ARBA" id="ARBA00006108"/>
    </source>
</evidence>
<evidence type="ECO:0000256" key="9">
    <source>
        <dbReference type="SAM" id="Coils"/>
    </source>
</evidence>
<dbReference type="GO" id="GO:0005484">
    <property type="term" value="F:SNAP receptor activity"/>
    <property type="evidence" value="ECO:0007669"/>
    <property type="project" value="TreeGrafter"/>
</dbReference>
<dbReference type="PANTHER" id="PTHR21230:SF89">
    <property type="entry name" value="VESICLE TRANSPORT THROUGH INTERACTION WITH T-SNARES HOMOLOG 1B"/>
    <property type="match status" value="1"/>
</dbReference>
<evidence type="ECO:0000256" key="8">
    <source>
        <dbReference type="ARBA" id="ARBA00023136"/>
    </source>
</evidence>
<name>A0AAV8ZUI9_9CUCU</name>
<evidence type="ECO:0000256" key="7">
    <source>
        <dbReference type="ARBA" id="ARBA00023054"/>
    </source>
</evidence>
<evidence type="ECO:0000256" key="10">
    <source>
        <dbReference type="SAM" id="Phobius"/>
    </source>
</evidence>
<dbReference type="SUPFAM" id="SSF58038">
    <property type="entry name" value="SNARE fusion complex"/>
    <property type="match status" value="1"/>
</dbReference>
<evidence type="ECO:0000256" key="1">
    <source>
        <dbReference type="ARBA" id="ARBA00004211"/>
    </source>
</evidence>
<evidence type="ECO:0000256" key="6">
    <source>
        <dbReference type="ARBA" id="ARBA00022989"/>
    </source>
</evidence>
<feature type="coiled-coil region" evidence="9">
    <location>
        <begin position="49"/>
        <end position="86"/>
    </location>
</feature>
<proteinExistence type="inferred from homology"/>
<dbReference type="GO" id="GO:0000149">
    <property type="term" value="F:SNARE binding"/>
    <property type="evidence" value="ECO:0007669"/>
    <property type="project" value="TreeGrafter"/>
</dbReference>
<dbReference type="GO" id="GO:0031201">
    <property type="term" value="C:SNARE complex"/>
    <property type="evidence" value="ECO:0007669"/>
    <property type="project" value="TreeGrafter"/>
</dbReference>
<dbReference type="FunFam" id="1.20.5.110:FF:000002">
    <property type="entry name" value="Vesicle transport through interaction with t-SNAREsB"/>
    <property type="match status" value="1"/>
</dbReference>
<dbReference type="GO" id="GO:0006891">
    <property type="term" value="P:intra-Golgi vesicle-mediated transport"/>
    <property type="evidence" value="ECO:0007669"/>
    <property type="project" value="TreeGrafter"/>
</dbReference>
<dbReference type="GO" id="GO:0015031">
    <property type="term" value="P:protein transport"/>
    <property type="evidence" value="ECO:0007669"/>
    <property type="project" value="UniProtKB-KW"/>
</dbReference>
<comment type="subcellular location">
    <subcellularLocation>
        <location evidence="1">Membrane</location>
        <topology evidence="1">Single-pass type IV membrane protein</topology>
    </subcellularLocation>
</comment>
<organism evidence="11 12">
    <name type="scientific">Rhamnusium bicolor</name>
    <dbReference type="NCBI Taxonomy" id="1586634"/>
    <lineage>
        <taxon>Eukaryota</taxon>
        <taxon>Metazoa</taxon>
        <taxon>Ecdysozoa</taxon>
        <taxon>Arthropoda</taxon>
        <taxon>Hexapoda</taxon>
        <taxon>Insecta</taxon>
        <taxon>Pterygota</taxon>
        <taxon>Neoptera</taxon>
        <taxon>Endopterygota</taxon>
        <taxon>Coleoptera</taxon>
        <taxon>Polyphaga</taxon>
        <taxon>Cucujiformia</taxon>
        <taxon>Chrysomeloidea</taxon>
        <taxon>Cerambycidae</taxon>
        <taxon>Lepturinae</taxon>
        <taxon>Rhagiini</taxon>
        <taxon>Rhamnusium</taxon>
    </lineage>
</organism>
<protein>
    <recommendedName>
        <fullName evidence="13">t-SNARE coiled-coil homology domain-containing protein</fullName>
    </recommendedName>
</protein>
<dbReference type="GO" id="GO:0005829">
    <property type="term" value="C:cytosol"/>
    <property type="evidence" value="ECO:0007669"/>
    <property type="project" value="GOC"/>
</dbReference>
<gene>
    <name evidence="11" type="ORF">NQ314_000473</name>
</gene>
<evidence type="ECO:0000256" key="5">
    <source>
        <dbReference type="ARBA" id="ARBA00022927"/>
    </source>
</evidence>
<keyword evidence="12" id="KW-1185">Reference proteome</keyword>
<dbReference type="EMBL" id="JANEYF010000144">
    <property type="protein sequence ID" value="KAJ8971924.1"/>
    <property type="molecule type" value="Genomic_DNA"/>
</dbReference>
<sequence length="117" mass="13466">MFTGSEYDYEAQNRQIVLEGTAILERTGESIARSNQIAIETEYVGNEVINELGEQREALLRTQSRLENANEQLNNTKSILRKMGRNVLYNKLILILIIVIEICILISLGYLKFFKKK</sequence>
<dbReference type="Pfam" id="PF12352">
    <property type="entry name" value="V-SNARE_C"/>
    <property type="match status" value="1"/>
</dbReference>
<dbReference type="GO" id="GO:0042147">
    <property type="term" value="P:retrograde transport, endosome to Golgi"/>
    <property type="evidence" value="ECO:0007669"/>
    <property type="project" value="TreeGrafter"/>
</dbReference>
<dbReference type="CDD" id="cd15890">
    <property type="entry name" value="SNARE_Vti1b"/>
    <property type="match status" value="1"/>
</dbReference>
<dbReference type="GO" id="GO:0012507">
    <property type="term" value="C:ER to Golgi transport vesicle membrane"/>
    <property type="evidence" value="ECO:0007669"/>
    <property type="project" value="TreeGrafter"/>
</dbReference>
<keyword evidence="5" id="KW-0653">Protein transport</keyword>
<dbReference type="AlphaFoldDB" id="A0AAV8ZUI9"/>
<evidence type="ECO:0000313" key="12">
    <source>
        <dbReference type="Proteomes" id="UP001162156"/>
    </source>
</evidence>
<dbReference type="GO" id="GO:0006896">
    <property type="term" value="P:Golgi to vacuole transport"/>
    <property type="evidence" value="ECO:0007669"/>
    <property type="project" value="TreeGrafter"/>
</dbReference>
<evidence type="ECO:0000256" key="4">
    <source>
        <dbReference type="ARBA" id="ARBA00022692"/>
    </source>
</evidence>
<reference evidence="11" key="1">
    <citation type="journal article" date="2023" name="Insect Mol. Biol.">
        <title>Genome sequencing provides insights into the evolution of gene families encoding plant cell wall-degrading enzymes in longhorned beetles.</title>
        <authorList>
            <person name="Shin N.R."/>
            <person name="Okamura Y."/>
            <person name="Kirsch R."/>
            <person name="Pauchet Y."/>
        </authorList>
    </citation>
    <scope>NUCLEOTIDE SEQUENCE</scope>
    <source>
        <strain evidence="11">RBIC_L_NR</strain>
    </source>
</reference>
<dbReference type="GO" id="GO:0005789">
    <property type="term" value="C:endoplasmic reticulum membrane"/>
    <property type="evidence" value="ECO:0007669"/>
    <property type="project" value="TreeGrafter"/>
</dbReference>
<keyword evidence="7 9" id="KW-0175">Coiled coil</keyword>
<dbReference type="GO" id="GO:1903076">
    <property type="term" value="P:regulation of protein localization to plasma membrane"/>
    <property type="evidence" value="ECO:0007669"/>
    <property type="project" value="TreeGrafter"/>
</dbReference>
<dbReference type="Proteomes" id="UP001162156">
    <property type="component" value="Unassembled WGS sequence"/>
</dbReference>
<dbReference type="GO" id="GO:0016236">
    <property type="term" value="P:macroautophagy"/>
    <property type="evidence" value="ECO:0007669"/>
    <property type="project" value="TreeGrafter"/>
</dbReference>
<evidence type="ECO:0000313" key="11">
    <source>
        <dbReference type="EMBL" id="KAJ8971924.1"/>
    </source>
</evidence>
<evidence type="ECO:0000256" key="3">
    <source>
        <dbReference type="ARBA" id="ARBA00022448"/>
    </source>
</evidence>
<keyword evidence="3" id="KW-0813">Transport</keyword>
<keyword evidence="4 10" id="KW-0812">Transmembrane</keyword>
<keyword evidence="6 10" id="KW-1133">Transmembrane helix</keyword>
<dbReference type="PANTHER" id="PTHR21230">
    <property type="entry name" value="VESICLE TRANSPORT V-SNARE PROTEIN VTI1-RELATED"/>
    <property type="match status" value="1"/>
</dbReference>
<feature type="transmembrane region" description="Helical" evidence="10">
    <location>
        <begin position="92"/>
        <end position="111"/>
    </location>
</feature>
<dbReference type="GO" id="GO:0048280">
    <property type="term" value="P:vesicle fusion with Golgi apparatus"/>
    <property type="evidence" value="ECO:0007669"/>
    <property type="project" value="TreeGrafter"/>
</dbReference>
<dbReference type="Gene3D" id="1.20.5.110">
    <property type="match status" value="1"/>
</dbReference>
<comment type="caution">
    <text evidence="11">The sequence shown here is derived from an EMBL/GenBank/DDBJ whole genome shotgun (WGS) entry which is preliminary data.</text>
</comment>
<comment type="similarity">
    <text evidence="2">Belongs to the VTI1 family.</text>
</comment>
<evidence type="ECO:0008006" key="13">
    <source>
        <dbReference type="Google" id="ProtNLM"/>
    </source>
</evidence>